<dbReference type="Proteomes" id="UP000002630">
    <property type="component" value="Linkage Group LG09"/>
</dbReference>
<dbReference type="EMBL" id="FN649734">
    <property type="protein sequence ID" value="CBN79572.1"/>
    <property type="molecule type" value="Genomic_DNA"/>
</dbReference>
<protein>
    <submittedName>
        <fullName evidence="2">Uncharacterized protein</fullName>
    </submittedName>
</protein>
<dbReference type="InParanoid" id="D8LCQ9"/>
<name>D8LCQ9_ECTSI</name>
<evidence type="ECO:0000256" key="1">
    <source>
        <dbReference type="SAM" id="MobiDB-lite"/>
    </source>
</evidence>
<dbReference type="OrthoDB" id="2161803at2759"/>
<feature type="region of interest" description="Disordered" evidence="1">
    <location>
        <begin position="1"/>
        <end position="68"/>
    </location>
</feature>
<reference evidence="2 3" key="1">
    <citation type="journal article" date="2010" name="Nature">
        <title>The Ectocarpus genome and the independent evolution of multicellularity in brown algae.</title>
        <authorList>
            <person name="Cock J.M."/>
            <person name="Sterck L."/>
            <person name="Rouze P."/>
            <person name="Scornet D."/>
            <person name="Allen A.E."/>
            <person name="Amoutzias G."/>
            <person name="Anthouard V."/>
            <person name="Artiguenave F."/>
            <person name="Aury J.M."/>
            <person name="Badger J.H."/>
            <person name="Beszteri B."/>
            <person name="Billiau K."/>
            <person name="Bonnet E."/>
            <person name="Bothwell J.H."/>
            <person name="Bowler C."/>
            <person name="Boyen C."/>
            <person name="Brownlee C."/>
            <person name="Carrano C.J."/>
            <person name="Charrier B."/>
            <person name="Cho G.Y."/>
            <person name="Coelho S.M."/>
            <person name="Collen J."/>
            <person name="Corre E."/>
            <person name="Da Silva C."/>
            <person name="Delage L."/>
            <person name="Delaroque N."/>
            <person name="Dittami S.M."/>
            <person name="Doulbeau S."/>
            <person name="Elias M."/>
            <person name="Farnham G."/>
            <person name="Gachon C.M."/>
            <person name="Gschloessl B."/>
            <person name="Heesch S."/>
            <person name="Jabbari K."/>
            <person name="Jubin C."/>
            <person name="Kawai H."/>
            <person name="Kimura K."/>
            <person name="Kloareg B."/>
            <person name="Kupper F.C."/>
            <person name="Lang D."/>
            <person name="Le Bail A."/>
            <person name="Leblanc C."/>
            <person name="Lerouge P."/>
            <person name="Lohr M."/>
            <person name="Lopez P.J."/>
            <person name="Martens C."/>
            <person name="Maumus F."/>
            <person name="Michel G."/>
            <person name="Miranda-Saavedra D."/>
            <person name="Morales J."/>
            <person name="Moreau H."/>
            <person name="Motomura T."/>
            <person name="Nagasato C."/>
            <person name="Napoli C.A."/>
            <person name="Nelson D.R."/>
            <person name="Nyvall-Collen P."/>
            <person name="Peters A.F."/>
            <person name="Pommier C."/>
            <person name="Potin P."/>
            <person name="Poulain J."/>
            <person name="Quesneville H."/>
            <person name="Read B."/>
            <person name="Rensing S.A."/>
            <person name="Ritter A."/>
            <person name="Rousvoal S."/>
            <person name="Samanta M."/>
            <person name="Samson G."/>
            <person name="Schroeder D.C."/>
            <person name="Segurens B."/>
            <person name="Strittmatter M."/>
            <person name="Tonon T."/>
            <person name="Tregear J.W."/>
            <person name="Valentin K."/>
            <person name="von Dassow P."/>
            <person name="Yamagishi T."/>
            <person name="Van de Peer Y."/>
            <person name="Wincker P."/>
        </authorList>
    </citation>
    <scope>NUCLEOTIDE SEQUENCE [LARGE SCALE GENOMIC DNA]</scope>
    <source>
        <strain evidence="3">Ec32 / CCAP1310/4</strain>
    </source>
</reference>
<proteinExistence type="predicted"/>
<dbReference type="EMBL" id="FN647789">
    <property type="protein sequence ID" value="CBN79572.1"/>
    <property type="molecule type" value="Genomic_DNA"/>
</dbReference>
<feature type="compositionally biased region" description="Gly residues" evidence="1">
    <location>
        <begin position="40"/>
        <end position="61"/>
    </location>
</feature>
<accession>D8LCQ9</accession>
<gene>
    <name evidence="2" type="ORF">Esi_0011_0164</name>
</gene>
<sequence length="227" mass="24385">MKDADDNKDDEDSDDGDDNEYDGHDCGDVGSSGRSDHGVEAGGEARGGGGGPGSGGGGAGTGDDVDMHDWLGNGQSALKVRLDIFHGLQRVSKLCKKSHGAFRPFMARLRDALLHCQLDDIKEVEQALGSKGMIPEAVAEYKDKNWTYFVRNCRRLVPEQKRLLERFNLVISQFQNVVDAKSGEELLRPKAMQAIVQLGSTNGSGLLGDLCCAHHASTLPAVSFVVD</sequence>
<organism evidence="2 3">
    <name type="scientific">Ectocarpus siliculosus</name>
    <name type="common">Brown alga</name>
    <name type="synonym">Conferva siliculosa</name>
    <dbReference type="NCBI Taxonomy" id="2880"/>
    <lineage>
        <taxon>Eukaryota</taxon>
        <taxon>Sar</taxon>
        <taxon>Stramenopiles</taxon>
        <taxon>Ochrophyta</taxon>
        <taxon>PX clade</taxon>
        <taxon>Phaeophyceae</taxon>
        <taxon>Ectocarpales</taxon>
        <taxon>Ectocarpaceae</taxon>
        <taxon>Ectocarpus</taxon>
    </lineage>
</organism>
<keyword evidence="3" id="KW-1185">Reference proteome</keyword>
<evidence type="ECO:0000313" key="3">
    <source>
        <dbReference type="Proteomes" id="UP000002630"/>
    </source>
</evidence>
<evidence type="ECO:0000313" key="2">
    <source>
        <dbReference type="EMBL" id="CBN79572.1"/>
    </source>
</evidence>
<feature type="compositionally biased region" description="Acidic residues" evidence="1">
    <location>
        <begin position="1"/>
        <end position="20"/>
    </location>
</feature>
<dbReference type="AlphaFoldDB" id="D8LCQ9"/>